<sequence>MTSALTPSPLRYCSRNFNSMHLLLVSLVVFLSSCDNTVITKITRHNKRSKLAKRLNDKKIVRRSSTDQTLTLVITKILKWPKNRHRESTPVLILKPPCDAHIRQTPAHLLQVETGEDTWVLLSYRLLSGPRGGPGHLPGDICPAGRLQGGLGDAVQLPSHPLWPFRTITRVAIFKAWPDLHKRPGTNPSTDRALRVCVRPDAVSAATVQGQERLRPPRAGSSGVCAEGHLPAAENIRQTQCHQAGPSAAQRGQLRHADVTGPAPAWVPESQPTFCGTDAPIPAGYPPQAKSHLHPFHLLLSGAPGTGRPPHTTGLPVLQDMVRLPSALAKTGPPPALGLAAPPTTCPASITNSLGRGPSKPGSSSASSSGFLRGSLSVRDRNVRVRSALPDPSVDAPGRLAQLPVSPAVCLQRHCCFFRPSPSPVLPPASSSQPHGRGRSVTGLSVSEATGHPRRSRADMPPPLSPTETKEDTGNLTGGHCCLARGGYHATGPAGRVLTGAEGMRIEGHLELMRAQRRAVVLGHAVLGPAQIPGCPFTGVGSTVLQPPVLALPPLSGDSPPAFLHMEDGEPEASIHTGLLGRGHGRKELSLLAGGAQPGENPPPREGHWSCWFGAQPVDLTSTDIRKDPVPNVGQGKAGSTQVHWDRGTGVGLAGRATPGRDVGTESSTDQGREPRGGAQGACRAEAGRGKVRAESLEGLSRDREAVWSEHRRTGKTGEASAQGGAGMRFRKVGCPCGSR</sequence>
<evidence type="ECO:0000313" key="3">
    <source>
        <dbReference type="EMBL" id="CAI9165771.1"/>
    </source>
</evidence>
<evidence type="ECO:0000256" key="2">
    <source>
        <dbReference type="SAM" id="SignalP"/>
    </source>
</evidence>
<dbReference type="Proteomes" id="UP001176941">
    <property type="component" value="Chromosome 25"/>
</dbReference>
<accession>A0ABN8YYP8</accession>
<organism evidence="3 4">
    <name type="scientific">Rangifer tarandus platyrhynchus</name>
    <name type="common">Svalbard reindeer</name>
    <dbReference type="NCBI Taxonomy" id="3082113"/>
    <lineage>
        <taxon>Eukaryota</taxon>
        <taxon>Metazoa</taxon>
        <taxon>Chordata</taxon>
        <taxon>Craniata</taxon>
        <taxon>Vertebrata</taxon>
        <taxon>Euteleostomi</taxon>
        <taxon>Mammalia</taxon>
        <taxon>Eutheria</taxon>
        <taxon>Laurasiatheria</taxon>
        <taxon>Artiodactyla</taxon>
        <taxon>Ruminantia</taxon>
        <taxon>Pecora</taxon>
        <taxon>Cervidae</taxon>
        <taxon>Odocoileinae</taxon>
        <taxon>Rangifer</taxon>
    </lineage>
</organism>
<keyword evidence="2" id="KW-0732">Signal</keyword>
<dbReference type="EMBL" id="OX459961">
    <property type="protein sequence ID" value="CAI9165771.1"/>
    <property type="molecule type" value="Genomic_DNA"/>
</dbReference>
<feature type="signal peptide" evidence="2">
    <location>
        <begin position="1"/>
        <end position="36"/>
    </location>
</feature>
<evidence type="ECO:0000256" key="1">
    <source>
        <dbReference type="SAM" id="MobiDB-lite"/>
    </source>
</evidence>
<gene>
    <name evidence="3" type="ORF">MRATA1EN1_LOCUS14733</name>
</gene>
<feature type="chain" id="PRO_5045198430" evidence="2">
    <location>
        <begin position="37"/>
        <end position="740"/>
    </location>
</feature>
<feature type="region of interest" description="Disordered" evidence="1">
    <location>
        <begin position="632"/>
        <end position="729"/>
    </location>
</feature>
<name>A0ABN8YYP8_RANTA</name>
<protein>
    <submittedName>
        <fullName evidence="3">Uncharacterized protein</fullName>
    </submittedName>
</protein>
<keyword evidence="4" id="KW-1185">Reference proteome</keyword>
<evidence type="ECO:0000313" key="4">
    <source>
        <dbReference type="Proteomes" id="UP001176941"/>
    </source>
</evidence>
<feature type="region of interest" description="Disordered" evidence="1">
    <location>
        <begin position="422"/>
        <end position="476"/>
    </location>
</feature>
<reference evidence="3" key="1">
    <citation type="submission" date="2023-04" db="EMBL/GenBank/DDBJ databases">
        <authorList>
            <consortium name="ELIXIR-Norway"/>
        </authorList>
    </citation>
    <scope>NUCLEOTIDE SEQUENCE [LARGE SCALE GENOMIC DNA]</scope>
</reference>
<feature type="compositionally biased region" description="Basic and acidic residues" evidence="1">
    <location>
        <begin position="686"/>
        <end position="712"/>
    </location>
</feature>
<proteinExistence type="predicted"/>
<feature type="region of interest" description="Disordered" evidence="1">
    <location>
        <begin position="333"/>
        <end position="373"/>
    </location>
</feature>